<dbReference type="AlphaFoldDB" id="A0A914S4L3"/>
<accession>A0A914S4L3</accession>
<dbReference type="Proteomes" id="UP000887564">
    <property type="component" value="Unplaced"/>
</dbReference>
<evidence type="ECO:0000256" key="1">
    <source>
        <dbReference type="SAM" id="MobiDB-lite"/>
    </source>
</evidence>
<proteinExistence type="predicted"/>
<dbReference type="WBParaSite" id="PEQ_0001354801-mRNA-1">
    <property type="protein sequence ID" value="PEQ_0001354801-mRNA-1"/>
    <property type="gene ID" value="PEQ_0001354801"/>
</dbReference>
<feature type="region of interest" description="Disordered" evidence="1">
    <location>
        <begin position="67"/>
        <end position="91"/>
    </location>
</feature>
<name>A0A914S4L3_PAREQ</name>
<organism evidence="2 3">
    <name type="scientific">Parascaris equorum</name>
    <name type="common">Equine roundworm</name>
    <dbReference type="NCBI Taxonomy" id="6256"/>
    <lineage>
        <taxon>Eukaryota</taxon>
        <taxon>Metazoa</taxon>
        <taxon>Ecdysozoa</taxon>
        <taxon>Nematoda</taxon>
        <taxon>Chromadorea</taxon>
        <taxon>Rhabditida</taxon>
        <taxon>Spirurina</taxon>
        <taxon>Ascaridomorpha</taxon>
        <taxon>Ascaridoidea</taxon>
        <taxon>Ascarididae</taxon>
        <taxon>Parascaris</taxon>
    </lineage>
</organism>
<reference evidence="3" key="1">
    <citation type="submission" date="2022-11" db="UniProtKB">
        <authorList>
            <consortium name="WormBaseParasite"/>
        </authorList>
    </citation>
    <scope>IDENTIFICATION</scope>
</reference>
<keyword evidence="2" id="KW-1185">Reference proteome</keyword>
<sequence>MMQAALRVISMNAVAHMEICVRISLSVITSCLQVNTPVKARALTRIPAESLLQVTYDGEEAQTSTTAKAGNKIFYPSQDPQRLGARGDVTE</sequence>
<protein>
    <submittedName>
        <fullName evidence="3">Uncharacterized protein</fullName>
    </submittedName>
</protein>
<evidence type="ECO:0000313" key="2">
    <source>
        <dbReference type="Proteomes" id="UP000887564"/>
    </source>
</evidence>
<evidence type="ECO:0000313" key="3">
    <source>
        <dbReference type="WBParaSite" id="PEQ_0001354801-mRNA-1"/>
    </source>
</evidence>